<evidence type="ECO:0000313" key="3">
    <source>
        <dbReference type="EMBL" id="CAK0861629.1"/>
    </source>
</evidence>
<reference evidence="3" key="1">
    <citation type="submission" date="2023-10" db="EMBL/GenBank/DDBJ databases">
        <authorList>
            <person name="Chen Y."/>
            <person name="Shah S."/>
            <person name="Dougan E. K."/>
            <person name="Thang M."/>
            <person name="Chan C."/>
        </authorList>
    </citation>
    <scope>NUCLEOTIDE SEQUENCE [LARGE SCALE GENOMIC DNA]</scope>
</reference>
<protein>
    <recommendedName>
        <fullName evidence="5">Protein RFT1 homolog</fullName>
    </recommendedName>
</protein>
<evidence type="ECO:0000313" key="4">
    <source>
        <dbReference type="Proteomes" id="UP001189429"/>
    </source>
</evidence>
<keyword evidence="4" id="KW-1185">Reference proteome</keyword>
<evidence type="ECO:0000256" key="2">
    <source>
        <dbReference type="SAM" id="Phobius"/>
    </source>
</evidence>
<dbReference type="Proteomes" id="UP001189429">
    <property type="component" value="Unassembled WGS sequence"/>
</dbReference>
<evidence type="ECO:0000256" key="1">
    <source>
        <dbReference type="SAM" id="MobiDB-lite"/>
    </source>
</evidence>
<gene>
    <name evidence="3" type="ORF">PCOR1329_LOCUS50242</name>
</gene>
<dbReference type="EMBL" id="CAUYUJ010016078">
    <property type="protein sequence ID" value="CAK0861629.1"/>
    <property type="molecule type" value="Genomic_DNA"/>
</dbReference>
<comment type="caution">
    <text evidence="3">The sequence shown here is derived from an EMBL/GenBank/DDBJ whole genome shotgun (WGS) entry which is preliminary data.</text>
</comment>
<keyword evidence="2" id="KW-0472">Membrane</keyword>
<evidence type="ECO:0008006" key="5">
    <source>
        <dbReference type="Google" id="ProtNLM"/>
    </source>
</evidence>
<accession>A0ABN9UPF8</accession>
<keyword evidence="2" id="KW-1133">Transmembrane helix</keyword>
<keyword evidence="2" id="KW-0812">Transmembrane</keyword>
<organism evidence="3 4">
    <name type="scientific">Prorocentrum cordatum</name>
    <dbReference type="NCBI Taxonomy" id="2364126"/>
    <lineage>
        <taxon>Eukaryota</taxon>
        <taxon>Sar</taxon>
        <taxon>Alveolata</taxon>
        <taxon>Dinophyceae</taxon>
        <taxon>Prorocentrales</taxon>
        <taxon>Prorocentraceae</taxon>
        <taxon>Prorocentrum</taxon>
    </lineage>
</organism>
<name>A0ABN9UPF8_9DINO</name>
<feature type="region of interest" description="Disordered" evidence="1">
    <location>
        <begin position="1"/>
        <end position="24"/>
    </location>
</feature>
<proteinExistence type="predicted"/>
<feature type="transmembrane region" description="Helical" evidence="2">
    <location>
        <begin position="160"/>
        <end position="179"/>
    </location>
</feature>
<feature type="non-terminal residue" evidence="3">
    <location>
        <position position="205"/>
    </location>
</feature>
<sequence>MPPSMAGPSLVWQPPPPRRPPRRGGGCLAALGPHAAPLAVACLPLWGPSWEGAPANPASEQLEGSSRTLGLKIRLVGICAATTSAAFLEILLGDPLSGLIDSLISALGVTGSAPEGSRYLSSYVVLGVANGTMRVLLGFDFASRAGVLRAFLAPVLAGKLVPLVAVASPVLMFAGVWTATRLQQERRGMHALAAAGVVLPGAPAA</sequence>